<dbReference type="GO" id="GO:0003677">
    <property type="term" value="F:DNA binding"/>
    <property type="evidence" value="ECO:0007669"/>
    <property type="project" value="InterPro"/>
</dbReference>
<feature type="domain" description="Transposase IS4-like" evidence="1">
    <location>
        <begin position="9"/>
        <end position="240"/>
    </location>
</feature>
<dbReference type="GO" id="GO:0004803">
    <property type="term" value="F:transposase activity"/>
    <property type="evidence" value="ECO:0007669"/>
    <property type="project" value="InterPro"/>
</dbReference>
<accession>A0A3B0Z9P4</accession>
<proteinExistence type="predicted"/>
<dbReference type="InterPro" id="IPR051698">
    <property type="entry name" value="Transposase_11-like"/>
</dbReference>
<dbReference type="InterPro" id="IPR047647">
    <property type="entry name" value="ISAs1_transpos"/>
</dbReference>
<reference evidence="2" key="1">
    <citation type="submission" date="2018-06" db="EMBL/GenBank/DDBJ databases">
        <authorList>
            <person name="Zhirakovskaya E."/>
        </authorList>
    </citation>
    <scope>NUCLEOTIDE SEQUENCE</scope>
</reference>
<evidence type="ECO:0000313" key="2">
    <source>
        <dbReference type="EMBL" id="VAW78124.1"/>
    </source>
</evidence>
<dbReference type="Pfam" id="PF01609">
    <property type="entry name" value="DDE_Tnp_1"/>
    <property type="match status" value="1"/>
</dbReference>
<evidence type="ECO:0000259" key="1">
    <source>
        <dbReference type="Pfam" id="PF01609"/>
    </source>
</evidence>
<feature type="non-terminal residue" evidence="2">
    <location>
        <position position="1"/>
    </location>
</feature>
<dbReference type="PANTHER" id="PTHR30298:SF0">
    <property type="entry name" value="PROTEIN YBFL-RELATED"/>
    <property type="match status" value="1"/>
</dbReference>
<protein>
    <submittedName>
        <fullName evidence="2">Transposase</fullName>
    </submittedName>
</protein>
<dbReference type="InterPro" id="IPR002559">
    <property type="entry name" value="Transposase_11"/>
</dbReference>
<dbReference type="PANTHER" id="PTHR30298">
    <property type="entry name" value="H REPEAT-ASSOCIATED PREDICTED TRANSPOSASE"/>
    <property type="match status" value="1"/>
</dbReference>
<dbReference type="GO" id="GO:0006313">
    <property type="term" value="P:DNA transposition"/>
    <property type="evidence" value="ECO:0007669"/>
    <property type="project" value="InterPro"/>
</dbReference>
<dbReference type="NCBIfam" id="NF033564">
    <property type="entry name" value="transpos_ISAs1"/>
    <property type="match status" value="1"/>
</dbReference>
<name>A0A3B0Z9P4_9ZZZZ</name>
<dbReference type="EMBL" id="UOFK01000142">
    <property type="protein sequence ID" value="VAW78124.1"/>
    <property type="molecule type" value="Genomic_DNA"/>
</dbReference>
<gene>
    <name evidence="2" type="ORF">MNBD_GAMMA13-1342</name>
</gene>
<dbReference type="AlphaFoldDB" id="A0A3B0Z9P4"/>
<organism evidence="2">
    <name type="scientific">hydrothermal vent metagenome</name>
    <dbReference type="NCBI Taxonomy" id="652676"/>
    <lineage>
        <taxon>unclassified sequences</taxon>
        <taxon>metagenomes</taxon>
        <taxon>ecological metagenomes</taxon>
    </lineage>
</organism>
<sequence length="273" mass="30514">EGNPIFMPIDGKTMRGSYTKADKSDMLHIVSAWASAQGITLGQVAVDSKSNEITAIPQLLKMLELHGAIVSIDAMGCQRDIASKIIVGGGDYVLQVKGNQPSLQEAIESSFTEVDEAEATQTKVRRCTTKEKSRGRQEVRHYTILPLPDSMSAMGKKWSGLKSIGRVVREVQREGKQTSKTSYYITSLEAKVGVFSESVRSHWGIENSLHWVMDVVFGEDRSRIRQGHAAENMSFLRRFVTTLLKQDTSKSSLKQKRKEAAWDTDFLEKLLFQ</sequence>